<evidence type="ECO:0000256" key="6">
    <source>
        <dbReference type="ARBA" id="ARBA00022806"/>
    </source>
</evidence>
<dbReference type="PANTHER" id="PTHR30580">
    <property type="entry name" value="PRIMOSOMAL PROTEIN N"/>
    <property type="match status" value="1"/>
</dbReference>
<keyword evidence="7 12" id="KW-0862">Zinc</keyword>
<dbReference type="InParanoid" id="Q2LSS2"/>
<dbReference type="FunFam" id="3.40.50.300:FF:000489">
    <property type="entry name" value="Primosome assembly protein PriA"/>
    <property type="match status" value="1"/>
</dbReference>
<dbReference type="Gene3D" id="3.40.1440.60">
    <property type="entry name" value="PriA, 3(prime) DNA-binding domain"/>
    <property type="match status" value="1"/>
</dbReference>
<dbReference type="Pfam" id="PF17764">
    <property type="entry name" value="PriA_3primeBD"/>
    <property type="match status" value="1"/>
</dbReference>
<evidence type="ECO:0000256" key="8">
    <source>
        <dbReference type="ARBA" id="ARBA00022840"/>
    </source>
</evidence>
<dbReference type="FunFam" id="3.40.1440.60:FF:000001">
    <property type="entry name" value="Primosomal protein N"/>
    <property type="match status" value="1"/>
</dbReference>
<dbReference type="NCBIfam" id="NF004066">
    <property type="entry name" value="PRK05580.1-3"/>
    <property type="match status" value="1"/>
</dbReference>
<dbReference type="HAMAP" id="MF_00983">
    <property type="entry name" value="PriA"/>
    <property type="match status" value="1"/>
</dbReference>
<sequence>MSMYVKIAINIPTESHFTYSVPQALSGDAAVGKRALVPFGARKLTGYIIGFLSEPDFDDIRDILDILDSEPLFSSEDLAFYSWASSYYHYPLGKTLHDILPGGIDLKSDRLFKVAAGHKAPSNPLPEGQRKILDLLGAAPKGLSLKRLRRLLSGSPIRRDLAALLSANRVIAEEGLEQPEIRKKTEKVITLVAGRSVPARLSAVQQRVLSYLQEKGTACFPELRPFACNPSPVVHRLMEKGLVSLSEREVYRSSEESPEMSILNDIHLNDDQAAACGELESALSSRRFKPFLLHGVTGSGKTEVYFHAIKQALNSGGGALYLVPEIGLTPQLLSRVRNRFQGEEIAVIHSDIARGIRYDFWRRLQRGEIRLVVGARSALFAPLPNLRLIVIDEEHDSSYKQDVRMRYHARDLAVLRAKLQNAVIVLGSATPDMRTFYQARQGKYDCLSLPRRVENRPLPQVRIVDMKAEREETGRIPVLSRALITALEETLNDGSQALFFLNRRGFHTFLFCPDCGTVLFCPNCAVSLTLHAEANRLQCHYCDYAVKTPSLCPKCGGRDIQFYGAGTERLEKEILSHFPHIRTARMDRDTTARKGAHTRILKSFDRGEIDLLIGTQMITKGHDFHNVTLVGVIAADTALNLPDFRSAEKTFQLLTQVSGRGGRGRKEGQVIIQTINPDHFAIQRAKNHDYTGFHEEEILHRKSLGYPPFSRLIILQLSSLNEERGRREVEEAGRMARAFTREESSRTMPVEVIGPAEAPIAKIKGRYRWQIMLKSDNLQALHFLTRRLLTSAASRKLEIKVDVDPVNFM</sequence>
<dbReference type="KEGG" id="sat:SYN_01336"/>
<dbReference type="FunCoup" id="Q2LSS2">
    <property type="interactions" value="320"/>
</dbReference>
<evidence type="ECO:0000256" key="4">
    <source>
        <dbReference type="ARBA" id="ARBA00022741"/>
    </source>
</evidence>
<keyword evidence="15" id="KW-1185">Reference proteome</keyword>
<dbReference type="InterPro" id="IPR027417">
    <property type="entry name" value="P-loop_NTPase"/>
</dbReference>
<keyword evidence="1 12" id="KW-0639">Primosome</keyword>
<feature type="binding site" evidence="12">
    <location>
        <position position="555"/>
    </location>
    <ligand>
        <name>Zn(2+)</name>
        <dbReference type="ChEBI" id="CHEBI:29105"/>
        <label>1</label>
    </ligand>
</feature>
<dbReference type="Pfam" id="PF18319">
    <property type="entry name" value="Zn_ribbon_PriA"/>
    <property type="match status" value="1"/>
</dbReference>
<dbReference type="InterPro" id="IPR041236">
    <property type="entry name" value="PriA_C"/>
</dbReference>
<evidence type="ECO:0000256" key="1">
    <source>
        <dbReference type="ARBA" id="ARBA00022515"/>
    </source>
</evidence>
<comment type="subunit">
    <text evidence="12">Component of the replication restart primosome.</text>
</comment>
<dbReference type="EC" id="5.6.2.4" evidence="12"/>
<dbReference type="InterPro" id="IPR011545">
    <property type="entry name" value="DEAD/DEAH_box_helicase_dom"/>
</dbReference>
<dbReference type="HOGENOM" id="CLU_013353_3_0_7"/>
<keyword evidence="5 12" id="KW-0378">Hydrolase</keyword>
<dbReference type="PROSITE" id="PS51192">
    <property type="entry name" value="HELICASE_ATP_BIND_1"/>
    <property type="match status" value="1"/>
</dbReference>
<evidence type="ECO:0000256" key="11">
    <source>
        <dbReference type="ARBA" id="ARBA00048988"/>
    </source>
</evidence>
<dbReference type="GO" id="GO:1990077">
    <property type="term" value="C:primosome complex"/>
    <property type="evidence" value="ECO:0007669"/>
    <property type="project" value="UniProtKB-UniRule"/>
</dbReference>
<evidence type="ECO:0000256" key="5">
    <source>
        <dbReference type="ARBA" id="ARBA00022801"/>
    </source>
</evidence>
<proteinExistence type="inferred from homology"/>
<evidence type="ECO:0000256" key="9">
    <source>
        <dbReference type="ARBA" id="ARBA00023125"/>
    </source>
</evidence>
<dbReference type="Proteomes" id="UP000001933">
    <property type="component" value="Chromosome"/>
</dbReference>
<dbReference type="InterPro" id="IPR014001">
    <property type="entry name" value="Helicase_ATP-bd"/>
</dbReference>
<keyword evidence="4 12" id="KW-0547">Nucleotide-binding</keyword>
<comment type="similarity">
    <text evidence="12">Belongs to the helicase family. PriA subfamily.</text>
</comment>
<dbReference type="Pfam" id="PF18074">
    <property type="entry name" value="PriA_C"/>
    <property type="match status" value="1"/>
</dbReference>
<dbReference type="GO" id="GO:0008270">
    <property type="term" value="F:zinc ion binding"/>
    <property type="evidence" value="ECO:0007669"/>
    <property type="project" value="UniProtKB-UniRule"/>
</dbReference>
<dbReference type="OrthoDB" id="9759544at2"/>
<dbReference type="AlphaFoldDB" id="Q2LSS2"/>
<dbReference type="RefSeq" id="WP_011417163.1">
    <property type="nucleotide sequence ID" value="NC_007759.1"/>
</dbReference>
<dbReference type="STRING" id="56780.SYN_01336"/>
<dbReference type="GO" id="GO:0006310">
    <property type="term" value="P:DNA recombination"/>
    <property type="evidence" value="ECO:0007669"/>
    <property type="project" value="InterPro"/>
</dbReference>
<evidence type="ECO:0000256" key="2">
    <source>
        <dbReference type="ARBA" id="ARBA00022705"/>
    </source>
</evidence>
<dbReference type="SUPFAM" id="SSF52540">
    <property type="entry name" value="P-loop containing nucleoside triphosphate hydrolases"/>
    <property type="match status" value="2"/>
</dbReference>
<dbReference type="SMART" id="SM00490">
    <property type="entry name" value="HELICc"/>
    <property type="match status" value="1"/>
</dbReference>
<dbReference type="PANTHER" id="PTHR30580:SF0">
    <property type="entry name" value="PRIMOSOMAL PROTEIN N"/>
    <property type="match status" value="1"/>
</dbReference>
<accession>Q2LSS2</accession>
<dbReference type="GO" id="GO:0016887">
    <property type="term" value="F:ATP hydrolysis activity"/>
    <property type="evidence" value="ECO:0007669"/>
    <property type="project" value="RHEA"/>
</dbReference>
<comment type="catalytic activity">
    <reaction evidence="11 12">
        <text>ATP + H2O = ADP + phosphate + H(+)</text>
        <dbReference type="Rhea" id="RHEA:13065"/>
        <dbReference type="ChEBI" id="CHEBI:15377"/>
        <dbReference type="ChEBI" id="CHEBI:15378"/>
        <dbReference type="ChEBI" id="CHEBI:30616"/>
        <dbReference type="ChEBI" id="CHEBI:43474"/>
        <dbReference type="ChEBI" id="CHEBI:456216"/>
        <dbReference type="EC" id="5.6.2.4"/>
    </reaction>
</comment>
<dbReference type="eggNOG" id="COG1198">
    <property type="taxonomic scope" value="Bacteria"/>
</dbReference>
<feature type="binding site" evidence="12">
    <location>
        <position position="524"/>
    </location>
    <ligand>
        <name>Zn(2+)</name>
        <dbReference type="ChEBI" id="CHEBI:29105"/>
        <label>2</label>
    </ligand>
</feature>
<dbReference type="EMBL" id="CP000252">
    <property type="protein sequence ID" value="ABC77134.1"/>
    <property type="molecule type" value="Genomic_DNA"/>
</dbReference>
<dbReference type="InterPro" id="IPR041222">
    <property type="entry name" value="PriA_3primeBD"/>
</dbReference>
<dbReference type="Pfam" id="PF00270">
    <property type="entry name" value="DEAD"/>
    <property type="match status" value="1"/>
</dbReference>
<dbReference type="InterPro" id="IPR005259">
    <property type="entry name" value="PriA"/>
</dbReference>
<evidence type="ECO:0000256" key="3">
    <source>
        <dbReference type="ARBA" id="ARBA00022723"/>
    </source>
</evidence>
<dbReference type="InterPro" id="IPR040498">
    <property type="entry name" value="PriA_CRR"/>
</dbReference>
<dbReference type="Pfam" id="PF00271">
    <property type="entry name" value="Helicase_C"/>
    <property type="match status" value="1"/>
</dbReference>
<keyword evidence="9 12" id="KW-0238">DNA-binding</keyword>
<comment type="function">
    <text evidence="12">Initiates the restart of stalled replication forks, which reloads the replicative helicase on sites other than the origin of replication. Recognizes and binds to abandoned replication forks and remodels them to uncover a helicase loading site. Promotes assembly of the primosome at these replication forks.</text>
</comment>
<dbReference type="GO" id="GO:0043138">
    <property type="term" value="F:3'-5' DNA helicase activity"/>
    <property type="evidence" value="ECO:0007669"/>
    <property type="project" value="UniProtKB-EC"/>
</dbReference>
<organism evidence="14 15">
    <name type="scientific">Syntrophus aciditrophicus (strain SB)</name>
    <dbReference type="NCBI Taxonomy" id="56780"/>
    <lineage>
        <taxon>Bacteria</taxon>
        <taxon>Pseudomonadati</taxon>
        <taxon>Thermodesulfobacteriota</taxon>
        <taxon>Syntrophia</taxon>
        <taxon>Syntrophales</taxon>
        <taxon>Syntrophaceae</taxon>
        <taxon>Syntrophus</taxon>
    </lineage>
</organism>
<evidence type="ECO:0000256" key="10">
    <source>
        <dbReference type="ARBA" id="ARBA00023235"/>
    </source>
</evidence>
<feature type="binding site" evidence="12">
    <location>
        <position position="521"/>
    </location>
    <ligand>
        <name>Zn(2+)</name>
        <dbReference type="ChEBI" id="CHEBI:29105"/>
        <label>2</label>
    </ligand>
</feature>
<keyword evidence="8 12" id="KW-0067">ATP-binding</keyword>
<dbReference type="NCBIfam" id="TIGR00595">
    <property type="entry name" value="priA"/>
    <property type="match status" value="1"/>
</dbReference>
<keyword evidence="3 12" id="KW-0479">Metal-binding</keyword>
<keyword evidence="10 12" id="KW-0413">Isomerase</keyword>
<dbReference type="InterPro" id="IPR042115">
    <property type="entry name" value="PriA_3primeBD_sf"/>
</dbReference>
<evidence type="ECO:0000256" key="12">
    <source>
        <dbReference type="HAMAP-Rule" id="MF_00983"/>
    </source>
</evidence>
<gene>
    <name evidence="12" type="primary">priA</name>
    <name evidence="14" type="ORF">SYN_01336</name>
</gene>
<feature type="domain" description="Helicase ATP-binding" evidence="13">
    <location>
        <begin position="282"/>
        <end position="449"/>
    </location>
</feature>
<dbReference type="GO" id="GO:0006302">
    <property type="term" value="P:double-strand break repair"/>
    <property type="evidence" value="ECO:0007669"/>
    <property type="project" value="InterPro"/>
</dbReference>
<evidence type="ECO:0000313" key="15">
    <source>
        <dbReference type="Proteomes" id="UP000001933"/>
    </source>
</evidence>
<dbReference type="GO" id="GO:0006270">
    <property type="term" value="P:DNA replication initiation"/>
    <property type="evidence" value="ECO:0007669"/>
    <property type="project" value="TreeGrafter"/>
</dbReference>
<dbReference type="CDD" id="cd17929">
    <property type="entry name" value="DEXHc_priA"/>
    <property type="match status" value="1"/>
</dbReference>
<feature type="binding site" evidence="12">
    <location>
        <position position="515"/>
    </location>
    <ligand>
        <name>Zn(2+)</name>
        <dbReference type="ChEBI" id="CHEBI:29105"/>
        <label>1</label>
    </ligand>
</feature>
<keyword evidence="6 12" id="KW-0347">Helicase</keyword>
<dbReference type="CDD" id="cd18804">
    <property type="entry name" value="SF2_C_priA"/>
    <property type="match status" value="1"/>
</dbReference>
<name>Q2LSS2_SYNAS</name>
<dbReference type="GO" id="GO:0005524">
    <property type="term" value="F:ATP binding"/>
    <property type="evidence" value="ECO:0007669"/>
    <property type="project" value="UniProtKB-UniRule"/>
</dbReference>
<feature type="binding site" evidence="12">
    <location>
        <position position="512"/>
    </location>
    <ligand>
        <name>Zn(2+)</name>
        <dbReference type="ChEBI" id="CHEBI:29105"/>
        <label>1</label>
    </ligand>
</feature>
<reference evidence="14 15" key="1">
    <citation type="journal article" date="2007" name="Proc. Natl. Acad. Sci. U.S.A.">
        <title>The genome of Syntrophus aciditrophicus: life at the thermodynamic limit of microbial growth.</title>
        <authorList>
            <person name="McInerney M.J."/>
            <person name="Rohlin L."/>
            <person name="Mouttaki H."/>
            <person name="Kim U."/>
            <person name="Krupp R.S."/>
            <person name="Rios-Hernandez L."/>
            <person name="Sieber J."/>
            <person name="Struchtemeyer C.G."/>
            <person name="Bhattacharyya A."/>
            <person name="Campbell J.W."/>
            <person name="Gunsalus R.P."/>
        </authorList>
    </citation>
    <scope>NUCLEOTIDE SEQUENCE [LARGE SCALE GENOMIC DNA]</scope>
    <source>
        <strain evidence="14 15">SB</strain>
    </source>
</reference>
<evidence type="ECO:0000313" key="14">
    <source>
        <dbReference type="EMBL" id="ABC77134.1"/>
    </source>
</evidence>
<feature type="binding site" evidence="12">
    <location>
        <position position="542"/>
    </location>
    <ligand>
        <name>Zn(2+)</name>
        <dbReference type="ChEBI" id="CHEBI:29105"/>
        <label>2</label>
    </ligand>
</feature>
<comment type="catalytic activity">
    <reaction evidence="12">
        <text>Couples ATP hydrolysis with the unwinding of duplex DNA by translocating in the 3'-5' direction.</text>
        <dbReference type="EC" id="5.6.2.4"/>
    </reaction>
</comment>
<feature type="binding site" evidence="12">
    <location>
        <position position="552"/>
    </location>
    <ligand>
        <name>Zn(2+)</name>
        <dbReference type="ChEBI" id="CHEBI:29105"/>
        <label>1</label>
    </ligand>
</feature>
<dbReference type="SMART" id="SM00487">
    <property type="entry name" value="DEXDc"/>
    <property type="match status" value="1"/>
</dbReference>
<comment type="cofactor">
    <cofactor evidence="12">
        <name>Zn(2+)</name>
        <dbReference type="ChEBI" id="CHEBI:29105"/>
    </cofactor>
    <text evidence="12">Binds 2 zinc ions per subunit.</text>
</comment>
<protein>
    <recommendedName>
        <fullName evidence="12">Replication restart protein PriA</fullName>
    </recommendedName>
    <alternativeName>
        <fullName evidence="12">ATP-dependent DNA helicase PriA</fullName>
        <ecNumber evidence="12">5.6.2.4</ecNumber>
    </alternativeName>
    <alternativeName>
        <fullName evidence="12">DNA 3'-5' helicase PriA</fullName>
    </alternativeName>
</protein>
<dbReference type="GO" id="GO:0006269">
    <property type="term" value="P:DNA replication, synthesis of primer"/>
    <property type="evidence" value="ECO:0007669"/>
    <property type="project" value="UniProtKB-KW"/>
</dbReference>
<evidence type="ECO:0000259" key="13">
    <source>
        <dbReference type="PROSITE" id="PS51192"/>
    </source>
</evidence>
<evidence type="ECO:0000256" key="7">
    <source>
        <dbReference type="ARBA" id="ARBA00022833"/>
    </source>
</evidence>
<feature type="binding site" evidence="12">
    <location>
        <position position="539"/>
    </location>
    <ligand>
        <name>Zn(2+)</name>
        <dbReference type="ChEBI" id="CHEBI:29105"/>
        <label>2</label>
    </ligand>
</feature>
<keyword evidence="2 12" id="KW-0235">DNA replication</keyword>
<dbReference type="Gene3D" id="3.40.50.300">
    <property type="entry name" value="P-loop containing nucleotide triphosphate hydrolases"/>
    <property type="match status" value="2"/>
</dbReference>
<dbReference type="InterPro" id="IPR001650">
    <property type="entry name" value="Helicase_C-like"/>
</dbReference>
<dbReference type="GO" id="GO:0003677">
    <property type="term" value="F:DNA binding"/>
    <property type="evidence" value="ECO:0007669"/>
    <property type="project" value="UniProtKB-UniRule"/>
</dbReference>